<dbReference type="PANTHER" id="PTHR37526:SF1">
    <property type="entry name" value="PROTEIN TUSB"/>
    <property type="match status" value="1"/>
</dbReference>
<proteinExistence type="predicted"/>
<dbReference type="InterPro" id="IPR007215">
    <property type="entry name" value="Sulphur_relay_TusB/DsrH"/>
</dbReference>
<dbReference type="SUPFAM" id="SSF75169">
    <property type="entry name" value="DsrEFH-like"/>
    <property type="match status" value="1"/>
</dbReference>
<dbReference type="EMBL" id="DQWE01000257">
    <property type="protein sequence ID" value="HDI83200.1"/>
    <property type="molecule type" value="Genomic_DNA"/>
</dbReference>
<dbReference type="InterPro" id="IPR027396">
    <property type="entry name" value="DsrEFH-like"/>
</dbReference>
<dbReference type="GO" id="GO:0002143">
    <property type="term" value="P:tRNA wobble position uridine thiolation"/>
    <property type="evidence" value="ECO:0007669"/>
    <property type="project" value="InterPro"/>
</dbReference>
<sequence length="98" mass="11273">MKTLYVVSRTPFLRKEFKTNIALADSGDAVGFIQDGVLVATRIPEDMENLIENAKNKGVKFYLLKEDLEARGLKKNWMEVVDYEGFLELLLEYERAVN</sequence>
<dbReference type="GO" id="GO:1990228">
    <property type="term" value="C:sulfurtransferase complex"/>
    <property type="evidence" value="ECO:0007669"/>
    <property type="project" value="TreeGrafter"/>
</dbReference>
<comment type="caution">
    <text evidence="1">The sequence shown here is derived from an EMBL/GenBank/DDBJ whole genome shotgun (WGS) entry which is preliminary data.</text>
</comment>
<gene>
    <name evidence="1" type="primary">dsrH</name>
    <name evidence="1" type="ORF">ENF18_05365</name>
</gene>
<reference evidence="1" key="1">
    <citation type="journal article" date="2020" name="mSystems">
        <title>Genome- and Community-Level Interaction Insights into Carbon Utilization and Element Cycling Functions of Hydrothermarchaeota in Hydrothermal Sediment.</title>
        <authorList>
            <person name="Zhou Z."/>
            <person name="Liu Y."/>
            <person name="Xu W."/>
            <person name="Pan J."/>
            <person name="Luo Z.H."/>
            <person name="Li M."/>
        </authorList>
    </citation>
    <scope>NUCLEOTIDE SEQUENCE [LARGE SCALE GENOMIC DNA]</scope>
    <source>
        <strain evidence="1">HyVt-102</strain>
    </source>
</reference>
<organism evidence="1">
    <name type="scientific">candidate division WOR-3 bacterium</name>
    <dbReference type="NCBI Taxonomy" id="2052148"/>
    <lineage>
        <taxon>Bacteria</taxon>
        <taxon>Bacteria division WOR-3</taxon>
    </lineage>
</organism>
<dbReference type="AlphaFoldDB" id="A0A7C0Z9Z8"/>
<dbReference type="Proteomes" id="UP000885847">
    <property type="component" value="Unassembled WGS sequence"/>
</dbReference>
<protein>
    <submittedName>
        <fullName evidence="1">Sulfurtransferase complex subunit TusB</fullName>
    </submittedName>
</protein>
<dbReference type="Pfam" id="PF04077">
    <property type="entry name" value="DsrH"/>
    <property type="match status" value="1"/>
</dbReference>
<evidence type="ECO:0000313" key="1">
    <source>
        <dbReference type="EMBL" id="HDI83200.1"/>
    </source>
</evidence>
<accession>A0A7C0Z9Z8</accession>
<dbReference type="Gene3D" id="3.40.1260.10">
    <property type="entry name" value="DsrEFH-like"/>
    <property type="match status" value="1"/>
</dbReference>
<dbReference type="NCBIfam" id="TIGR03011">
    <property type="entry name" value="sulf_tusB_dsrH"/>
    <property type="match status" value="1"/>
</dbReference>
<name>A0A7C0Z9Z8_UNCW3</name>
<dbReference type="PANTHER" id="PTHR37526">
    <property type="entry name" value="PROTEIN TUSB"/>
    <property type="match status" value="1"/>
</dbReference>